<dbReference type="Proteomes" id="UP000828390">
    <property type="component" value="Unassembled WGS sequence"/>
</dbReference>
<evidence type="ECO:0000313" key="1">
    <source>
        <dbReference type="EMBL" id="KAH3805636.1"/>
    </source>
</evidence>
<comment type="caution">
    <text evidence="1">The sequence shown here is derived from an EMBL/GenBank/DDBJ whole genome shotgun (WGS) entry which is preliminary data.</text>
</comment>
<dbReference type="AlphaFoldDB" id="A0A9D4FWH0"/>
<sequence length="122" mass="14042">MAKYGYGYIRQEVCDIATDFAIQLGKRTKENPFTLNWFNKFIKRWPQLRVLKPRGLEKVRAKRASDSVVTDYFKKLEAIIKKYDLSDKPHLIYNIDEKGVIRNPSPAAIVAGTDFHPPSVVS</sequence>
<evidence type="ECO:0008006" key="3">
    <source>
        <dbReference type="Google" id="ProtNLM"/>
    </source>
</evidence>
<reference evidence="1" key="1">
    <citation type="journal article" date="2019" name="bioRxiv">
        <title>The Genome of the Zebra Mussel, Dreissena polymorpha: A Resource for Invasive Species Research.</title>
        <authorList>
            <person name="McCartney M.A."/>
            <person name="Auch B."/>
            <person name="Kono T."/>
            <person name="Mallez S."/>
            <person name="Zhang Y."/>
            <person name="Obille A."/>
            <person name="Becker A."/>
            <person name="Abrahante J.E."/>
            <person name="Garbe J."/>
            <person name="Badalamenti J.P."/>
            <person name="Herman A."/>
            <person name="Mangelson H."/>
            <person name="Liachko I."/>
            <person name="Sullivan S."/>
            <person name="Sone E.D."/>
            <person name="Koren S."/>
            <person name="Silverstein K.A.T."/>
            <person name="Beckman K.B."/>
            <person name="Gohl D.M."/>
        </authorList>
    </citation>
    <scope>NUCLEOTIDE SEQUENCE</scope>
    <source>
        <strain evidence="1">Duluth1</strain>
        <tissue evidence="1">Whole animal</tissue>
    </source>
</reference>
<accession>A0A9D4FWH0</accession>
<keyword evidence="2" id="KW-1185">Reference proteome</keyword>
<name>A0A9D4FWH0_DREPO</name>
<dbReference type="EMBL" id="JAIWYP010000006">
    <property type="protein sequence ID" value="KAH3805636.1"/>
    <property type="molecule type" value="Genomic_DNA"/>
</dbReference>
<evidence type="ECO:0000313" key="2">
    <source>
        <dbReference type="Proteomes" id="UP000828390"/>
    </source>
</evidence>
<organism evidence="1 2">
    <name type="scientific">Dreissena polymorpha</name>
    <name type="common">Zebra mussel</name>
    <name type="synonym">Mytilus polymorpha</name>
    <dbReference type="NCBI Taxonomy" id="45954"/>
    <lineage>
        <taxon>Eukaryota</taxon>
        <taxon>Metazoa</taxon>
        <taxon>Spiralia</taxon>
        <taxon>Lophotrochozoa</taxon>
        <taxon>Mollusca</taxon>
        <taxon>Bivalvia</taxon>
        <taxon>Autobranchia</taxon>
        <taxon>Heteroconchia</taxon>
        <taxon>Euheterodonta</taxon>
        <taxon>Imparidentia</taxon>
        <taxon>Neoheterodontei</taxon>
        <taxon>Myida</taxon>
        <taxon>Dreissenoidea</taxon>
        <taxon>Dreissenidae</taxon>
        <taxon>Dreissena</taxon>
    </lineage>
</organism>
<protein>
    <recommendedName>
        <fullName evidence="3">HTH CENPB-type domain-containing protein</fullName>
    </recommendedName>
</protein>
<proteinExistence type="predicted"/>
<reference evidence="1" key="2">
    <citation type="submission" date="2020-11" db="EMBL/GenBank/DDBJ databases">
        <authorList>
            <person name="McCartney M.A."/>
            <person name="Auch B."/>
            <person name="Kono T."/>
            <person name="Mallez S."/>
            <person name="Becker A."/>
            <person name="Gohl D.M."/>
            <person name="Silverstein K.A.T."/>
            <person name="Koren S."/>
            <person name="Bechman K.B."/>
            <person name="Herman A."/>
            <person name="Abrahante J.E."/>
            <person name="Garbe J."/>
        </authorList>
    </citation>
    <scope>NUCLEOTIDE SEQUENCE</scope>
    <source>
        <strain evidence="1">Duluth1</strain>
        <tissue evidence="1">Whole animal</tissue>
    </source>
</reference>
<gene>
    <name evidence="1" type="ORF">DPMN_133941</name>
</gene>